<dbReference type="Pfam" id="PF24714">
    <property type="entry name" value="TOR1L1_N"/>
    <property type="match status" value="1"/>
</dbReference>
<evidence type="ECO:0000313" key="2">
    <source>
        <dbReference type="EMBL" id="PKU80907.1"/>
    </source>
</evidence>
<gene>
    <name evidence="2" type="primary">SP2L</name>
    <name evidence="2" type="ORF">MA16_Dca009319</name>
</gene>
<name>A0A2I0WZ37_9ASPA</name>
<dbReference type="Proteomes" id="UP000233837">
    <property type="component" value="Unassembled WGS sequence"/>
</dbReference>
<feature type="domain" description="TORTIFOLIA1/SINE1-2 N-terminal" evidence="1">
    <location>
        <begin position="107"/>
        <end position="192"/>
    </location>
</feature>
<proteinExistence type="predicted"/>
<dbReference type="GO" id="GO:0009826">
    <property type="term" value="P:unidimensional cell growth"/>
    <property type="evidence" value="ECO:0007669"/>
    <property type="project" value="TreeGrafter"/>
</dbReference>
<dbReference type="GO" id="GO:0010005">
    <property type="term" value="C:cortical microtubule, transverse to long axis"/>
    <property type="evidence" value="ECO:0007669"/>
    <property type="project" value="TreeGrafter"/>
</dbReference>
<dbReference type="PANTHER" id="PTHR31355:SF7">
    <property type="entry name" value="MICROTUBULE-ASSOCIATED PROTEIN TORTIFOLIA1"/>
    <property type="match status" value="1"/>
</dbReference>
<organism evidence="2 3">
    <name type="scientific">Dendrobium catenatum</name>
    <dbReference type="NCBI Taxonomy" id="906689"/>
    <lineage>
        <taxon>Eukaryota</taxon>
        <taxon>Viridiplantae</taxon>
        <taxon>Streptophyta</taxon>
        <taxon>Embryophyta</taxon>
        <taxon>Tracheophyta</taxon>
        <taxon>Spermatophyta</taxon>
        <taxon>Magnoliopsida</taxon>
        <taxon>Liliopsida</taxon>
        <taxon>Asparagales</taxon>
        <taxon>Orchidaceae</taxon>
        <taxon>Epidendroideae</taxon>
        <taxon>Malaxideae</taxon>
        <taxon>Dendrobiinae</taxon>
        <taxon>Dendrobium</taxon>
    </lineage>
</organism>
<dbReference type="InterPro" id="IPR057600">
    <property type="entry name" value="TORTIFOLIA1/SINE1-2_N"/>
</dbReference>
<protein>
    <submittedName>
        <fullName evidence="2">Microtubule-associated protein SPIRAL2-like</fullName>
    </submittedName>
</protein>
<dbReference type="AlphaFoldDB" id="A0A2I0WZ37"/>
<keyword evidence="3" id="KW-1185">Reference proteome</keyword>
<dbReference type="GO" id="GO:0010031">
    <property type="term" value="P:circumnutation"/>
    <property type="evidence" value="ECO:0007669"/>
    <property type="project" value="TreeGrafter"/>
</dbReference>
<sequence>MNDVEVYGNATGCGTRSIFTTCVKISGLNLIDKANLMQCPKTARCNVNEGFDPRLVRHCIVNDMRAGEDKWEQLLAVVNEEDPPNIQMAGSDSYENQEDIMVGPSKLIVELTKIGTVGTKGMPTVLQGIHECLEIIDWATHKFVAYALVVLASYPGSLITNETSPIIESLEACCFDKVKPVRGSMMEALQVWGKISDKGDTAVSEASMERKVANFRNIENKIFDPGICLLQQPFFSIMRLNRVEPFFT</sequence>
<evidence type="ECO:0000313" key="3">
    <source>
        <dbReference type="Proteomes" id="UP000233837"/>
    </source>
</evidence>
<dbReference type="InterPro" id="IPR033337">
    <property type="entry name" value="TORTIFOLIA1/SINE1-2"/>
</dbReference>
<reference evidence="2 3" key="1">
    <citation type="journal article" date="2016" name="Sci. Rep.">
        <title>The Dendrobium catenatum Lindl. genome sequence provides insights into polysaccharide synthase, floral development and adaptive evolution.</title>
        <authorList>
            <person name="Zhang G.Q."/>
            <person name="Xu Q."/>
            <person name="Bian C."/>
            <person name="Tsai W.C."/>
            <person name="Yeh C.M."/>
            <person name="Liu K.W."/>
            <person name="Yoshida K."/>
            <person name="Zhang L.S."/>
            <person name="Chang S.B."/>
            <person name="Chen F."/>
            <person name="Shi Y."/>
            <person name="Su Y.Y."/>
            <person name="Zhang Y.Q."/>
            <person name="Chen L.J."/>
            <person name="Yin Y."/>
            <person name="Lin M."/>
            <person name="Huang H."/>
            <person name="Deng H."/>
            <person name="Wang Z.W."/>
            <person name="Zhu S.L."/>
            <person name="Zhao X."/>
            <person name="Deng C."/>
            <person name="Niu S.C."/>
            <person name="Huang J."/>
            <person name="Wang M."/>
            <person name="Liu G.H."/>
            <person name="Yang H.J."/>
            <person name="Xiao X.J."/>
            <person name="Hsiao Y.Y."/>
            <person name="Wu W.L."/>
            <person name="Chen Y.Y."/>
            <person name="Mitsuda N."/>
            <person name="Ohme-Takagi M."/>
            <person name="Luo Y.B."/>
            <person name="Van de Peer Y."/>
            <person name="Liu Z.J."/>
        </authorList>
    </citation>
    <scope>NUCLEOTIDE SEQUENCE [LARGE SCALE GENOMIC DNA]</scope>
    <source>
        <tissue evidence="2">The whole plant</tissue>
    </source>
</reference>
<accession>A0A2I0WZ37</accession>
<dbReference type="EMBL" id="KZ502309">
    <property type="protein sequence ID" value="PKU80907.1"/>
    <property type="molecule type" value="Genomic_DNA"/>
</dbReference>
<reference evidence="2 3" key="2">
    <citation type="journal article" date="2017" name="Nature">
        <title>The Apostasia genome and the evolution of orchids.</title>
        <authorList>
            <person name="Zhang G.Q."/>
            <person name="Liu K.W."/>
            <person name="Li Z."/>
            <person name="Lohaus R."/>
            <person name="Hsiao Y.Y."/>
            <person name="Niu S.C."/>
            <person name="Wang J.Y."/>
            <person name="Lin Y.C."/>
            <person name="Xu Q."/>
            <person name="Chen L.J."/>
            <person name="Yoshida K."/>
            <person name="Fujiwara S."/>
            <person name="Wang Z.W."/>
            <person name="Zhang Y.Q."/>
            <person name="Mitsuda N."/>
            <person name="Wang M."/>
            <person name="Liu G.H."/>
            <person name="Pecoraro L."/>
            <person name="Huang H.X."/>
            <person name="Xiao X.J."/>
            <person name="Lin M."/>
            <person name="Wu X.Y."/>
            <person name="Wu W.L."/>
            <person name="Chen Y.Y."/>
            <person name="Chang S.B."/>
            <person name="Sakamoto S."/>
            <person name="Ohme-Takagi M."/>
            <person name="Yagi M."/>
            <person name="Zeng S.J."/>
            <person name="Shen C.Y."/>
            <person name="Yeh C.M."/>
            <person name="Luo Y.B."/>
            <person name="Tsai W.C."/>
            <person name="Van de Peer Y."/>
            <person name="Liu Z.J."/>
        </authorList>
    </citation>
    <scope>NUCLEOTIDE SEQUENCE [LARGE SCALE GENOMIC DNA]</scope>
    <source>
        <tissue evidence="2">The whole plant</tissue>
    </source>
</reference>
<dbReference type="GO" id="GO:0008017">
    <property type="term" value="F:microtubule binding"/>
    <property type="evidence" value="ECO:0007669"/>
    <property type="project" value="InterPro"/>
</dbReference>
<dbReference type="PANTHER" id="PTHR31355">
    <property type="entry name" value="MICROTUBULE-ASSOCIATED PROTEIN TORTIFOLIA1"/>
    <property type="match status" value="1"/>
</dbReference>
<evidence type="ECO:0000259" key="1">
    <source>
        <dbReference type="Pfam" id="PF24714"/>
    </source>
</evidence>